<dbReference type="PANTHER" id="PTHR36468:SF1">
    <property type="entry name" value="SPERMATOGENESIS-ASSOCIATED PROTEIN 19, MITOCHONDRIAL"/>
    <property type="match status" value="1"/>
</dbReference>
<evidence type="ECO:0000313" key="2">
    <source>
        <dbReference type="Proteomes" id="UP001142489"/>
    </source>
</evidence>
<dbReference type="PANTHER" id="PTHR36468">
    <property type="entry name" value="SPERMATOGENESIS-ASSOCIATED PROTEIN 19, MITOCHONDRIAL"/>
    <property type="match status" value="1"/>
</dbReference>
<dbReference type="OrthoDB" id="9012529at2759"/>
<dbReference type="Pfam" id="PF15212">
    <property type="entry name" value="SPATA19"/>
    <property type="match status" value="1"/>
</dbReference>
<reference evidence="1" key="1">
    <citation type="journal article" date="2023" name="DNA Res.">
        <title>Chromosome-level genome assembly of Phrynocephalus forsythii using third-generation DNA sequencing and Hi-C analysis.</title>
        <authorList>
            <person name="Qi Y."/>
            <person name="Zhao W."/>
            <person name="Zhao Y."/>
            <person name="Niu C."/>
            <person name="Cao S."/>
            <person name="Zhang Y."/>
        </authorList>
    </citation>
    <scope>NUCLEOTIDE SEQUENCE</scope>
    <source>
        <tissue evidence="1">Muscle</tissue>
    </source>
</reference>
<dbReference type="GO" id="GO:0097225">
    <property type="term" value="C:sperm midpiece"/>
    <property type="evidence" value="ECO:0007669"/>
    <property type="project" value="TreeGrafter"/>
</dbReference>
<dbReference type="Proteomes" id="UP001142489">
    <property type="component" value="Unassembled WGS sequence"/>
</dbReference>
<proteinExistence type="predicted"/>
<name>A0A9Q0X833_9SAUR</name>
<comment type="caution">
    <text evidence="1">The sequence shown here is derived from an EMBL/GenBank/DDBJ whole genome shotgun (WGS) entry which is preliminary data.</text>
</comment>
<evidence type="ECO:0000313" key="1">
    <source>
        <dbReference type="EMBL" id="KAJ7305019.1"/>
    </source>
</evidence>
<dbReference type="AlphaFoldDB" id="A0A9Q0X833"/>
<protein>
    <submittedName>
        <fullName evidence="1">Uncharacterized protein</fullName>
    </submittedName>
</protein>
<gene>
    <name evidence="1" type="ORF">JRQ81_010786</name>
</gene>
<dbReference type="EMBL" id="JAPFRF010000022">
    <property type="protein sequence ID" value="KAJ7305019.1"/>
    <property type="molecule type" value="Genomic_DNA"/>
</dbReference>
<organism evidence="1 2">
    <name type="scientific">Phrynocephalus forsythii</name>
    <dbReference type="NCBI Taxonomy" id="171643"/>
    <lineage>
        <taxon>Eukaryota</taxon>
        <taxon>Metazoa</taxon>
        <taxon>Chordata</taxon>
        <taxon>Craniata</taxon>
        <taxon>Vertebrata</taxon>
        <taxon>Euteleostomi</taxon>
        <taxon>Lepidosauria</taxon>
        <taxon>Squamata</taxon>
        <taxon>Bifurcata</taxon>
        <taxon>Unidentata</taxon>
        <taxon>Episquamata</taxon>
        <taxon>Toxicofera</taxon>
        <taxon>Iguania</taxon>
        <taxon>Acrodonta</taxon>
        <taxon>Agamidae</taxon>
        <taxon>Agaminae</taxon>
        <taxon>Phrynocephalus</taxon>
    </lineage>
</organism>
<sequence length="188" mass="21554">MIVTTWTAFVVFRRATRSPLPSGKASDDDTVDETEIVSVLEHWLTKIEEESAKIFRQRSENRADTQVVTKLALRAIPSVSQDLAAARSKPEPWEKFEDRRPSKVASRLSNMQLASFSSNDLLSDRMMIQFNRWSQTRVYRVTSDMRRDAMQERLDKVRNSISRVMFEAITDADSSQSSTSLHTSKSTF</sequence>
<dbReference type="InterPro" id="IPR028219">
    <property type="entry name" value="SPATA19"/>
</dbReference>
<accession>A0A9Q0X833</accession>
<keyword evidence="2" id="KW-1185">Reference proteome</keyword>